<dbReference type="FunFam" id="2.70.150.10:FF:000160">
    <property type="entry name" value="Sarcoplasmic/endoplasmic reticulum calcium ATPase 1"/>
    <property type="match status" value="1"/>
</dbReference>
<dbReference type="GO" id="GO:0005524">
    <property type="term" value="F:ATP binding"/>
    <property type="evidence" value="ECO:0007669"/>
    <property type="project" value="UniProtKB-KW"/>
</dbReference>
<reference evidence="13 14" key="1">
    <citation type="journal article" date="2019" name="Nat. Med.">
        <title>A library of human gut bacterial isolates paired with longitudinal multiomics data enables mechanistic microbiome research.</title>
        <authorList>
            <person name="Poyet M."/>
            <person name="Groussin M."/>
            <person name="Gibbons S.M."/>
            <person name="Avila-Pacheco J."/>
            <person name="Jiang X."/>
            <person name="Kearney S.M."/>
            <person name="Perrotta A.R."/>
            <person name="Berdy B."/>
            <person name="Zhao S."/>
            <person name="Lieberman T.D."/>
            <person name="Swanson P.K."/>
            <person name="Smith M."/>
            <person name="Roesemann S."/>
            <person name="Alexander J.E."/>
            <person name="Rich S.A."/>
            <person name="Livny J."/>
            <person name="Vlamakis H."/>
            <person name="Clish C."/>
            <person name="Bullock K."/>
            <person name="Deik A."/>
            <person name="Scott J."/>
            <person name="Pierce K.A."/>
            <person name="Xavier R.J."/>
            <person name="Alm E.J."/>
        </authorList>
    </citation>
    <scope>NUCLEOTIDE SEQUENCE [LARGE SCALE GENOMIC DNA]</scope>
    <source>
        <strain evidence="13 14">BIOML-A2</strain>
    </source>
</reference>
<keyword evidence="2" id="KW-0597">Phosphoprotein</keyword>
<dbReference type="InterPro" id="IPR059000">
    <property type="entry name" value="ATPase_P-type_domA"/>
</dbReference>
<accession>A0A7J5LI84</accession>
<dbReference type="EMBL" id="WCLA01000072">
    <property type="protein sequence ID" value="KAB5323857.1"/>
    <property type="molecule type" value="Genomic_DNA"/>
</dbReference>
<evidence type="ECO:0000256" key="2">
    <source>
        <dbReference type="ARBA" id="ARBA00022553"/>
    </source>
</evidence>
<dbReference type="NCBIfam" id="TIGR01494">
    <property type="entry name" value="ATPase_P-type"/>
    <property type="match status" value="1"/>
</dbReference>
<comment type="caution">
    <text evidence="13">The sequence shown here is derived from an EMBL/GenBank/DDBJ whole genome shotgun (WGS) entry which is preliminary data.</text>
</comment>
<evidence type="ECO:0000313" key="13">
    <source>
        <dbReference type="EMBL" id="KAB5323857.1"/>
    </source>
</evidence>
<sequence>MDDLKDQSAVSTTATNGVVESEEVRAQEALLGDTDPSLTSADDVAKALNVDPSHGLSEEEAKRRLAKFGPNELASAPPVPKWKKFLAQFQDPLVYLLIAATIISVIAWFIEKANAQPGAEGGEVLPFDAIVIILILIVNAVLGYMQEAKAEAAVEALAQMTAPQTSVLRDDKVMRINTADVVPGDIIVLAEGDSVSADGRLVNAASLRIAEASLTGESVPVGKKPDTLTEAKALGDRANMIFNGTSVTQGTGRAIVTGTGMNTQVGKIADMLSATEDEKTPLQKEMDYVSKILGIAVCVIAVVVLVALA</sequence>
<keyword evidence="3 11" id="KW-0812">Transmembrane</keyword>
<evidence type="ECO:0000256" key="10">
    <source>
        <dbReference type="SAM" id="MobiDB-lite"/>
    </source>
</evidence>
<dbReference type="GO" id="GO:0016887">
    <property type="term" value="F:ATP hydrolysis activity"/>
    <property type="evidence" value="ECO:0007669"/>
    <property type="project" value="InterPro"/>
</dbReference>
<evidence type="ECO:0000256" key="11">
    <source>
        <dbReference type="SAM" id="Phobius"/>
    </source>
</evidence>
<keyword evidence="7" id="KW-1278">Translocase</keyword>
<feature type="non-terminal residue" evidence="13">
    <location>
        <position position="309"/>
    </location>
</feature>
<evidence type="ECO:0000256" key="4">
    <source>
        <dbReference type="ARBA" id="ARBA00022741"/>
    </source>
</evidence>
<evidence type="ECO:0000256" key="5">
    <source>
        <dbReference type="ARBA" id="ARBA00022840"/>
    </source>
</evidence>
<dbReference type="Gene3D" id="1.20.1110.10">
    <property type="entry name" value="Calcium-transporting ATPase, transmembrane domain"/>
    <property type="match status" value="1"/>
</dbReference>
<dbReference type="Pfam" id="PF00122">
    <property type="entry name" value="E1-E2_ATPase"/>
    <property type="match status" value="1"/>
</dbReference>
<dbReference type="Gene3D" id="2.70.150.10">
    <property type="entry name" value="Calcium-transporting ATPase, cytoplasmic transduction domain A"/>
    <property type="match status" value="1"/>
</dbReference>
<dbReference type="Proteomes" id="UP000431177">
    <property type="component" value="Unassembled WGS sequence"/>
</dbReference>
<comment type="subcellular location">
    <subcellularLocation>
        <location evidence="1">Endomembrane system</location>
        <topology evidence="1">Multi-pass membrane protein</topology>
    </subcellularLocation>
</comment>
<keyword evidence="4" id="KW-0547">Nucleotide-binding</keyword>
<evidence type="ECO:0000256" key="6">
    <source>
        <dbReference type="ARBA" id="ARBA00022842"/>
    </source>
</evidence>
<dbReference type="SUPFAM" id="SSF81665">
    <property type="entry name" value="Calcium ATPase, transmembrane domain M"/>
    <property type="match status" value="1"/>
</dbReference>
<gene>
    <name evidence="13" type="ORF">F9950_17665</name>
</gene>
<organism evidence="13 14">
    <name type="scientific">Bacteroides stercoris</name>
    <dbReference type="NCBI Taxonomy" id="46506"/>
    <lineage>
        <taxon>Bacteria</taxon>
        <taxon>Pseudomonadati</taxon>
        <taxon>Bacteroidota</taxon>
        <taxon>Bacteroidia</taxon>
        <taxon>Bacteroidales</taxon>
        <taxon>Bacteroidaceae</taxon>
        <taxon>Bacteroides</taxon>
    </lineage>
</organism>
<feature type="domain" description="Cation-transporting P-type ATPase N-terminal" evidence="12">
    <location>
        <begin position="35"/>
        <end position="109"/>
    </location>
</feature>
<feature type="transmembrane region" description="Helical" evidence="11">
    <location>
        <begin position="125"/>
        <end position="145"/>
    </location>
</feature>
<feature type="transmembrane region" description="Helical" evidence="11">
    <location>
        <begin position="288"/>
        <end position="308"/>
    </location>
</feature>
<keyword evidence="8 11" id="KW-1133">Transmembrane helix</keyword>
<evidence type="ECO:0000259" key="12">
    <source>
        <dbReference type="SMART" id="SM00831"/>
    </source>
</evidence>
<dbReference type="Pfam" id="PF00690">
    <property type="entry name" value="Cation_ATPase_N"/>
    <property type="match status" value="1"/>
</dbReference>
<dbReference type="SUPFAM" id="SSF81653">
    <property type="entry name" value="Calcium ATPase, transduction domain A"/>
    <property type="match status" value="1"/>
</dbReference>
<feature type="compositionally biased region" description="Polar residues" evidence="10">
    <location>
        <begin position="8"/>
        <end position="18"/>
    </location>
</feature>
<dbReference type="InterPro" id="IPR001757">
    <property type="entry name" value="P_typ_ATPase"/>
</dbReference>
<dbReference type="InterPro" id="IPR008250">
    <property type="entry name" value="ATPase_P-typ_transduc_dom_A_sf"/>
</dbReference>
<evidence type="ECO:0000313" key="14">
    <source>
        <dbReference type="Proteomes" id="UP000431177"/>
    </source>
</evidence>
<keyword evidence="9 11" id="KW-0472">Membrane</keyword>
<feature type="region of interest" description="Disordered" evidence="10">
    <location>
        <begin position="1"/>
        <end position="23"/>
    </location>
</feature>
<dbReference type="PANTHER" id="PTHR42861">
    <property type="entry name" value="CALCIUM-TRANSPORTING ATPASE"/>
    <property type="match status" value="1"/>
</dbReference>
<evidence type="ECO:0000256" key="7">
    <source>
        <dbReference type="ARBA" id="ARBA00022967"/>
    </source>
</evidence>
<dbReference type="GO" id="GO:0016020">
    <property type="term" value="C:membrane"/>
    <property type="evidence" value="ECO:0007669"/>
    <property type="project" value="InterPro"/>
</dbReference>
<evidence type="ECO:0000256" key="8">
    <source>
        <dbReference type="ARBA" id="ARBA00022989"/>
    </source>
</evidence>
<dbReference type="SMART" id="SM00831">
    <property type="entry name" value="Cation_ATPase_N"/>
    <property type="match status" value="1"/>
</dbReference>
<feature type="transmembrane region" description="Helical" evidence="11">
    <location>
        <begin position="93"/>
        <end position="110"/>
    </location>
</feature>
<name>A0A7J5LI84_BACSE</name>
<proteinExistence type="predicted"/>
<evidence type="ECO:0000256" key="9">
    <source>
        <dbReference type="ARBA" id="ARBA00023136"/>
    </source>
</evidence>
<dbReference type="GO" id="GO:0012505">
    <property type="term" value="C:endomembrane system"/>
    <property type="evidence" value="ECO:0007669"/>
    <property type="project" value="UniProtKB-SubCell"/>
</dbReference>
<dbReference type="AlphaFoldDB" id="A0A7J5LI84"/>
<evidence type="ECO:0000256" key="3">
    <source>
        <dbReference type="ARBA" id="ARBA00022692"/>
    </source>
</evidence>
<keyword evidence="5" id="KW-0067">ATP-binding</keyword>
<protein>
    <submittedName>
        <fullName evidence="13">HAD-IC family P-type ATPase</fullName>
    </submittedName>
</protein>
<dbReference type="InterPro" id="IPR004014">
    <property type="entry name" value="ATPase_P-typ_cation-transptr_N"/>
</dbReference>
<evidence type="ECO:0000256" key="1">
    <source>
        <dbReference type="ARBA" id="ARBA00004127"/>
    </source>
</evidence>
<dbReference type="InterPro" id="IPR023298">
    <property type="entry name" value="ATPase_P-typ_TM_dom_sf"/>
</dbReference>
<keyword evidence="6" id="KW-0460">Magnesium</keyword>